<protein>
    <submittedName>
        <fullName evidence="3">Helix-turn-helix domain-containing protein</fullName>
    </submittedName>
</protein>
<dbReference type="AlphaFoldDB" id="A0A545AN80"/>
<feature type="region of interest" description="Disordered" evidence="1">
    <location>
        <begin position="1"/>
        <end position="79"/>
    </location>
</feature>
<organism evidence="3 4">
    <name type="scientific">Cryptosporangium phraense</name>
    <dbReference type="NCBI Taxonomy" id="2593070"/>
    <lineage>
        <taxon>Bacteria</taxon>
        <taxon>Bacillati</taxon>
        <taxon>Actinomycetota</taxon>
        <taxon>Actinomycetes</taxon>
        <taxon>Cryptosporangiales</taxon>
        <taxon>Cryptosporangiaceae</taxon>
        <taxon>Cryptosporangium</taxon>
    </lineage>
</organism>
<dbReference type="InterPro" id="IPR010982">
    <property type="entry name" value="Lambda_DNA-bd_dom_sf"/>
</dbReference>
<evidence type="ECO:0000313" key="3">
    <source>
        <dbReference type="EMBL" id="TQS42787.1"/>
    </source>
</evidence>
<dbReference type="InterPro" id="IPR001387">
    <property type="entry name" value="Cro/C1-type_HTH"/>
</dbReference>
<evidence type="ECO:0000256" key="1">
    <source>
        <dbReference type="SAM" id="MobiDB-lite"/>
    </source>
</evidence>
<keyword evidence="4" id="KW-1185">Reference proteome</keyword>
<dbReference type="SUPFAM" id="SSF47413">
    <property type="entry name" value="lambda repressor-like DNA-binding domains"/>
    <property type="match status" value="1"/>
</dbReference>
<gene>
    <name evidence="3" type="ORF">FL583_22255</name>
</gene>
<evidence type="ECO:0000259" key="2">
    <source>
        <dbReference type="PROSITE" id="PS50943"/>
    </source>
</evidence>
<proteinExistence type="predicted"/>
<dbReference type="OrthoDB" id="3504495at2"/>
<dbReference type="EMBL" id="VIRS01000016">
    <property type="protein sequence ID" value="TQS42787.1"/>
    <property type="molecule type" value="Genomic_DNA"/>
</dbReference>
<comment type="caution">
    <text evidence="3">The sequence shown here is derived from an EMBL/GenBank/DDBJ whole genome shotgun (WGS) entry which is preliminary data.</text>
</comment>
<accession>A0A545AN80</accession>
<dbReference type="GO" id="GO:0003677">
    <property type="term" value="F:DNA binding"/>
    <property type="evidence" value="ECO:0007669"/>
    <property type="project" value="InterPro"/>
</dbReference>
<sequence length="536" mass="57396">MPAAQAAASSWCGRSPTSATRPAAPRDTIPLASSGEFSIDRSPSGSRSFAWAGDMEAAQPLHGPRGSGRRRPGAVPALSPTVAWRPRVRVAKKSQRIPWDGGTVANGAVDGHAGDEPLKAGPQEATNRETAMREDDRVGARVKLLRTLLGMTQKALAQRASVSTSLVSQVERGVVPASPGFIAAVARALDVAQPRLTGQPYRDEAADLISRHSLAPLRRELAAYRLPPAEDDPRPRPLCELRASVAALSAARHRSDLTTLGATAPGLLAELRAATHYFAPGPDRNAAYGLLAETYAAAGQLVWRLGHGDLSQGITDRYLWAADQSDDWLAQRVGDYQLAGELAAVGEWTGARRTVNAAIDDVETLLTGSTADPAVWAVWGNLHLKAGLIAARSGDADTAWTHHREAVDAVGRLDVPERDDYRLVFGRTSVAIWRVGLAVELQDGATALAAADDVHPPADYTAPERIGHFHIDAARAAVYHGDRARALGELLLARRVSPQQTRNHPMVRETMHALAYAERYASGTLREMATWVGMED</sequence>
<evidence type="ECO:0000313" key="4">
    <source>
        <dbReference type="Proteomes" id="UP000317982"/>
    </source>
</evidence>
<dbReference type="Proteomes" id="UP000317982">
    <property type="component" value="Unassembled WGS sequence"/>
</dbReference>
<dbReference type="PROSITE" id="PS50943">
    <property type="entry name" value="HTH_CROC1"/>
    <property type="match status" value="1"/>
</dbReference>
<reference evidence="3 4" key="1">
    <citation type="submission" date="2019-07" db="EMBL/GenBank/DDBJ databases">
        <title>Cryptosporangium phraense sp. nov., isolated from plant litter.</title>
        <authorList>
            <person name="Suriyachadkun C."/>
        </authorList>
    </citation>
    <scope>NUCLEOTIDE SEQUENCE [LARGE SCALE GENOMIC DNA]</scope>
    <source>
        <strain evidence="3 4">A-T 5661</strain>
    </source>
</reference>
<dbReference type="Gene3D" id="1.10.260.40">
    <property type="entry name" value="lambda repressor-like DNA-binding domains"/>
    <property type="match status" value="1"/>
</dbReference>
<dbReference type="CDD" id="cd00093">
    <property type="entry name" value="HTH_XRE"/>
    <property type="match status" value="1"/>
</dbReference>
<feature type="region of interest" description="Disordered" evidence="1">
    <location>
        <begin position="110"/>
        <end position="134"/>
    </location>
</feature>
<name>A0A545AN80_9ACTN</name>
<dbReference type="InParanoid" id="A0A545AN80"/>
<dbReference type="Pfam" id="PF13560">
    <property type="entry name" value="HTH_31"/>
    <property type="match status" value="1"/>
</dbReference>
<dbReference type="SMART" id="SM00530">
    <property type="entry name" value="HTH_XRE"/>
    <property type="match status" value="1"/>
</dbReference>
<feature type="domain" description="HTH cro/C1-type" evidence="2">
    <location>
        <begin position="142"/>
        <end position="196"/>
    </location>
</feature>